<organism evidence="3 4">
    <name type="scientific">Methylococcus geothermalis</name>
    <dbReference type="NCBI Taxonomy" id="2681310"/>
    <lineage>
        <taxon>Bacteria</taxon>
        <taxon>Pseudomonadati</taxon>
        <taxon>Pseudomonadota</taxon>
        <taxon>Gammaproteobacteria</taxon>
        <taxon>Methylococcales</taxon>
        <taxon>Methylococcaceae</taxon>
        <taxon>Methylococcus</taxon>
    </lineage>
</organism>
<dbReference type="InterPro" id="IPR036953">
    <property type="entry name" value="GreA/GreB_C_sf"/>
</dbReference>
<dbReference type="PANTHER" id="PTHR30437">
    <property type="entry name" value="TRANSCRIPTION ELONGATION FACTOR GREA"/>
    <property type="match status" value="1"/>
</dbReference>
<dbReference type="GO" id="GO:0003746">
    <property type="term" value="F:translation elongation factor activity"/>
    <property type="evidence" value="ECO:0007669"/>
    <property type="project" value="UniProtKB-KW"/>
</dbReference>
<evidence type="ECO:0000313" key="4">
    <source>
        <dbReference type="Proteomes" id="UP000503004"/>
    </source>
</evidence>
<feature type="domain" description="Transcription elongation factor GreA/GreB C-terminal" evidence="2">
    <location>
        <begin position="89"/>
        <end position="163"/>
    </location>
</feature>
<keyword evidence="3" id="KW-0251">Elongation factor</keyword>
<evidence type="ECO:0000256" key="1">
    <source>
        <dbReference type="SAM" id="MobiDB-lite"/>
    </source>
</evidence>
<accession>A0A858Q4M3</accession>
<dbReference type="PIRSF" id="PIRSF006092">
    <property type="entry name" value="GreA_GreB"/>
    <property type="match status" value="1"/>
</dbReference>
<gene>
    <name evidence="3" type="ORF">GNH96_01420</name>
</gene>
<keyword evidence="4" id="KW-1185">Reference proteome</keyword>
<dbReference type="SUPFAM" id="SSF54534">
    <property type="entry name" value="FKBP-like"/>
    <property type="match status" value="1"/>
</dbReference>
<dbReference type="GO" id="GO:0006354">
    <property type="term" value="P:DNA-templated transcription elongation"/>
    <property type="evidence" value="ECO:0007669"/>
    <property type="project" value="TreeGrafter"/>
</dbReference>
<dbReference type="RefSeq" id="WP_169601599.1">
    <property type="nucleotide sequence ID" value="NZ_CP046565.1"/>
</dbReference>
<dbReference type="FunFam" id="3.10.50.30:FF:000001">
    <property type="entry name" value="Transcription elongation factor GreA"/>
    <property type="match status" value="1"/>
</dbReference>
<dbReference type="GO" id="GO:0032784">
    <property type="term" value="P:regulation of DNA-templated transcription elongation"/>
    <property type="evidence" value="ECO:0007669"/>
    <property type="project" value="InterPro"/>
</dbReference>
<feature type="region of interest" description="Disordered" evidence="1">
    <location>
        <begin position="1"/>
        <end position="29"/>
    </location>
</feature>
<dbReference type="Gene3D" id="3.10.50.30">
    <property type="entry name" value="Transcription elongation factor, GreA/GreB, C-terminal domain"/>
    <property type="match status" value="1"/>
</dbReference>
<dbReference type="InterPro" id="IPR018151">
    <property type="entry name" value="TF_GreA/GreB_CS"/>
</dbReference>
<reference evidence="4" key="1">
    <citation type="submission" date="2019-12" db="EMBL/GenBank/DDBJ databases">
        <authorList>
            <person name="Awala S.I."/>
            <person name="Rhee S.K."/>
        </authorList>
    </citation>
    <scope>NUCLEOTIDE SEQUENCE [LARGE SCALE GENOMIC DNA]</scope>
    <source>
        <strain evidence="4">IM1</strain>
    </source>
</reference>
<name>A0A858Q4M3_9GAMM</name>
<evidence type="ECO:0000313" key="3">
    <source>
        <dbReference type="EMBL" id="QJD28753.1"/>
    </source>
</evidence>
<dbReference type="PROSITE" id="PS00830">
    <property type="entry name" value="GREAB_2"/>
    <property type="match status" value="1"/>
</dbReference>
<protein>
    <submittedName>
        <fullName evidence="3">Transcription elongation factor GreAB</fullName>
    </submittedName>
</protein>
<proteinExistence type="predicted"/>
<dbReference type="Proteomes" id="UP000503004">
    <property type="component" value="Chromosome"/>
</dbReference>
<dbReference type="KEGG" id="metu:GNH96_01420"/>
<dbReference type="AlphaFoldDB" id="A0A858Q4M3"/>
<dbReference type="GO" id="GO:0070063">
    <property type="term" value="F:RNA polymerase binding"/>
    <property type="evidence" value="ECO:0007669"/>
    <property type="project" value="InterPro"/>
</dbReference>
<sequence length="166" mass="18044">MSRAFVKETDGEELDDGAPERPVSPHPNYVTPAGLAQLQAKVAELSAERQRLLGDESVGAKQQLRHVERELRYYDERVVSAIVVDPPTQPSGRVHFGATVDLEDEAGHVLRYTIVGEDEADAAHGKISWVSPLAQALLNAEAGDTVTWKRPAGDKELHILAIHPAG</sequence>
<dbReference type="InterPro" id="IPR001437">
    <property type="entry name" value="Tscrpt_elong_fac_GreA/B_C"/>
</dbReference>
<dbReference type="Pfam" id="PF01272">
    <property type="entry name" value="GreA_GreB"/>
    <property type="match status" value="1"/>
</dbReference>
<dbReference type="PANTHER" id="PTHR30437:SF6">
    <property type="entry name" value="TRANSCRIPTION ELONGATION FACTOR GREB"/>
    <property type="match status" value="1"/>
</dbReference>
<dbReference type="GO" id="GO:0003677">
    <property type="term" value="F:DNA binding"/>
    <property type="evidence" value="ECO:0007669"/>
    <property type="project" value="InterPro"/>
</dbReference>
<evidence type="ECO:0000259" key="2">
    <source>
        <dbReference type="Pfam" id="PF01272"/>
    </source>
</evidence>
<keyword evidence="3" id="KW-0648">Protein biosynthesis</keyword>
<dbReference type="InterPro" id="IPR023459">
    <property type="entry name" value="Tscrpt_elong_fac_GreA/B_fam"/>
</dbReference>
<dbReference type="EMBL" id="CP046565">
    <property type="protein sequence ID" value="QJD28753.1"/>
    <property type="molecule type" value="Genomic_DNA"/>
</dbReference>